<dbReference type="SUPFAM" id="SSF50475">
    <property type="entry name" value="FMN-binding split barrel"/>
    <property type="match status" value="1"/>
</dbReference>
<name>A0A0U1DJB9_9MYCO</name>
<evidence type="ECO:0000313" key="2">
    <source>
        <dbReference type="Proteomes" id="UP000182227"/>
    </source>
</evidence>
<evidence type="ECO:0000313" key="1">
    <source>
        <dbReference type="EMBL" id="CQD17588.1"/>
    </source>
</evidence>
<proteinExistence type="predicted"/>
<dbReference type="InterPro" id="IPR024747">
    <property type="entry name" value="Pyridox_Oxase-rel"/>
</dbReference>
<dbReference type="InterPro" id="IPR012349">
    <property type="entry name" value="Split_barrel_FMN-bd"/>
</dbReference>
<dbReference type="Proteomes" id="UP000182227">
    <property type="component" value="Unassembled WGS sequence"/>
</dbReference>
<organism evidence="1 2">
    <name type="scientific">Mycolicibacterium conceptionense</name>
    <dbReference type="NCBI Taxonomy" id="451644"/>
    <lineage>
        <taxon>Bacteria</taxon>
        <taxon>Bacillati</taxon>
        <taxon>Actinomycetota</taxon>
        <taxon>Actinomycetes</taxon>
        <taxon>Mycobacteriales</taxon>
        <taxon>Mycobacteriaceae</taxon>
        <taxon>Mycolicibacterium</taxon>
    </lineage>
</organism>
<reference evidence="1 2" key="1">
    <citation type="submission" date="2015-03" db="EMBL/GenBank/DDBJ databases">
        <authorList>
            <person name="Murphy D."/>
        </authorList>
    </citation>
    <scope>NUCLEOTIDE SEQUENCE [LARGE SCALE GENOMIC DNA]</scope>
    <source>
        <strain evidence="1 2">D16</strain>
    </source>
</reference>
<dbReference type="Pfam" id="PF12900">
    <property type="entry name" value="Pyridox_ox_2"/>
    <property type="match status" value="1"/>
</dbReference>
<gene>
    <name evidence="1" type="ORF">BN970_03785</name>
</gene>
<dbReference type="AlphaFoldDB" id="A0A0U1DJB9"/>
<dbReference type="Gene3D" id="2.30.110.10">
    <property type="entry name" value="Electron Transport, Fmn-binding Protein, Chain A"/>
    <property type="match status" value="1"/>
</dbReference>
<accession>A0A0U1DJB9</accession>
<sequence>MMPGYLVPGRQGFRPWRHDARGNSVIGMGIGLSTRSEPVEILSEQESWELLGGASLGRLVTAVDDEAHIFPVNFVVQNRTILFRTAAGTKLISAAINNQVLFEADDHSPAEGWSVIVRGIARTLRTDEDMEQAEQAQLLPWTATSKTHYVRVSPVRVTGRRFRFGPEPDAS</sequence>
<dbReference type="EMBL" id="CTEF01000003">
    <property type="protein sequence ID" value="CQD17588.1"/>
    <property type="molecule type" value="Genomic_DNA"/>
</dbReference>
<protein>
    <submittedName>
        <fullName evidence="1">Putative flavin-nucleotide-binding protein</fullName>
    </submittedName>
</protein>